<evidence type="ECO:0000256" key="1">
    <source>
        <dbReference type="SAM" id="MobiDB-lite"/>
    </source>
</evidence>
<keyword evidence="3" id="KW-1185">Reference proteome</keyword>
<accession>A0ABR3EJG1</accession>
<comment type="caution">
    <text evidence="2">The sequence shown here is derived from an EMBL/GenBank/DDBJ whole genome shotgun (WGS) entry which is preliminary data.</text>
</comment>
<dbReference type="Proteomes" id="UP001465976">
    <property type="component" value="Unassembled WGS sequence"/>
</dbReference>
<gene>
    <name evidence="2" type="ORF">V5O48_019057</name>
</gene>
<feature type="region of interest" description="Disordered" evidence="1">
    <location>
        <begin position="154"/>
        <end position="206"/>
    </location>
</feature>
<protein>
    <submittedName>
        <fullName evidence="2">Uncharacterized protein</fullName>
    </submittedName>
</protein>
<name>A0ABR3EJG1_9AGAR</name>
<organism evidence="2 3">
    <name type="scientific">Marasmius crinis-equi</name>
    <dbReference type="NCBI Taxonomy" id="585013"/>
    <lineage>
        <taxon>Eukaryota</taxon>
        <taxon>Fungi</taxon>
        <taxon>Dikarya</taxon>
        <taxon>Basidiomycota</taxon>
        <taxon>Agaricomycotina</taxon>
        <taxon>Agaricomycetes</taxon>
        <taxon>Agaricomycetidae</taxon>
        <taxon>Agaricales</taxon>
        <taxon>Marasmiineae</taxon>
        <taxon>Marasmiaceae</taxon>
        <taxon>Marasmius</taxon>
    </lineage>
</organism>
<reference evidence="2 3" key="1">
    <citation type="submission" date="2024-02" db="EMBL/GenBank/DDBJ databases">
        <title>A draft genome for the cacao thread blight pathogen Marasmius crinis-equi.</title>
        <authorList>
            <person name="Cohen S.P."/>
            <person name="Baruah I.K."/>
            <person name="Amoako-Attah I."/>
            <person name="Bukari Y."/>
            <person name="Meinhardt L.W."/>
            <person name="Bailey B.A."/>
        </authorList>
    </citation>
    <scope>NUCLEOTIDE SEQUENCE [LARGE SCALE GENOMIC DNA]</scope>
    <source>
        <strain evidence="2 3">GH-76</strain>
    </source>
</reference>
<evidence type="ECO:0000313" key="3">
    <source>
        <dbReference type="Proteomes" id="UP001465976"/>
    </source>
</evidence>
<dbReference type="EMBL" id="JBAHYK010004056">
    <property type="protein sequence ID" value="KAL0563021.1"/>
    <property type="molecule type" value="Genomic_DNA"/>
</dbReference>
<feature type="compositionally biased region" description="Polar residues" evidence="1">
    <location>
        <begin position="154"/>
        <end position="176"/>
    </location>
</feature>
<sequence length="274" mass="30405">MLTFTIVRLYQVTYSDLSLRATKGNRRQAPVVFTLLKSLRDRVEGLPDSVPVASSTGPLGKYFGDPSKLTQEIADDNMLWELRWDSEFNDLLPHQISCIHPLVLRGDYGLIGVVRIMEHLVRDRGVGEFFFEGKVGRLLKAIDEVCIAQQSASMTSESPCTGSKTADTNGNVSGDGTSAPAAMDTSGLAPTKARKAGKKQGGGTSTWRWKIPEEITPYTEAARDWQETRDPGKKKLFEAEWKDGILQDSERLAIYQKRAAERREAQKQDAVKGK</sequence>
<proteinExistence type="predicted"/>
<evidence type="ECO:0000313" key="2">
    <source>
        <dbReference type="EMBL" id="KAL0563021.1"/>
    </source>
</evidence>